<organism evidence="2 3">
    <name type="scientific">Pristionchus mayeri</name>
    <dbReference type="NCBI Taxonomy" id="1317129"/>
    <lineage>
        <taxon>Eukaryota</taxon>
        <taxon>Metazoa</taxon>
        <taxon>Ecdysozoa</taxon>
        <taxon>Nematoda</taxon>
        <taxon>Chromadorea</taxon>
        <taxon>Rhabditida</taxon>
        <taxon>Rhabditina</taxon>
        <taxon>Diplogasteromorpha</taxon>
        <taxon>Diplogasteroidea</taxon>
        <taxon>Neodiplogasteridae</taxon>
        <taxon>Pristionchus</taxon>
    </lineage>
</organism>
<feature type="region of interest" description="Disordered" evidence="1">
    <location>
        <begin position="49"/>
        <end position="72"/>
    </location>
</feature>
<reference evidence="3" key="1">
    <citation type="submission" date="2022-10" db="EMBL/GenBank/DDBJ databases">
        <title>Genome assembly of Pristionchus species.</title>
        <authorList>
            <person name="Yoshida K."/>
            <person name="Sommer R.J."/>
        </authorList>
    </citation>
    <scope>NUCLEOTIDE SEQUENCE [LARGE SCALE GENOMIC DNA]</scope>
    <source>
        <strain evidence="3">RS5460</strain>
    </source>
</reference>
<feature type="compositionally biased region" description="Basic and acidic residues" evidence="1">
    <location>
        <begin position="56"/>
        <end position="69"/>
    </location>
</feature>
<name>A0AAN5I218_9BILA</name>
<dbReference type="Proteomes" id="UP001328107">
    <property type="component" value="Unassembled WGS sequence"/>
</dbReference>
<dbReference type="EMBL" id="BTRK01000004">
    <property type="protein sequence ID" value="GMR48839.1"/>
    <property type="molecule type" value="Genomic_DNA"/>
</dbReference>
<evidence type="ECO:0000313" key="3">
    <source>
        <dbReference type="Proteomes" id="UP001328107"/>
    </source>
</evidence>
<dbReference type="AlphaFoldDB" id="A0AAN5I218"/>
<gene>
    <name evidence="2" type="ORF">PMAYCL1PPCAC_19034</name>
</gene>
<comment type="caution">
    <text evidence="2">The sequence shown here is derived from an EMBL/GenBank/DDBJ whole genome shotgun (WGS) entry which is preliminary data.</text>
</comment>
<feature type="non-terminal residue" evidence="2">
    <location>
        <position position="1"/>
    </location>
</feature>
<keyword evidence="3" id="KW-1185">Reference proteome</keyword>
<protein>
    <submittedName>
        <fullName evidence="2">Uncharacterized protein</fullName>
    </submittedName>
</protein>
<evidence type="ECO:0000313" key="2">
    <source>
        <dbReference type="EMBL" id="GMR48839.1"/>
    </source>
</evidence>
<sequence>QKEPLHWLISGVGDDRNFWQLHNLLLRRDADLLWHRSILIVAEDGEDTRSLIPNHRSGDGDQSVPKENEDSVAFSEHLNERVARVEVSILAVGQSNRMEGASHDAPIDTLEVDLAKRGRRRFHLLQSSRTVGRWHTVSAQAR</sequence>
<evidence type="ECO:0000256" key="1">
    <source>
        <dbReference type="SAM" id="MobiDB-lite"/>
    </source>
</evidence>
<proteinExistence type="predicted"/>
<accession>A0AAN5I218</accession>